<dbReference type="PANTHER" id="PTHR38698:SF1">
    <property type="entry name" value="FUNGAL PROTEIN"/>
    <property type="match status" value="1"/>
</dbReference>
<evidence type="ECO:0000313" key="2">
    <source>
        <dbReference type="EMBL" id="CDK26769.1"/>
    </source>
</evidence>
<name>W6MJP8_9ASCO</name>
<dbReference type="PANTHER" id="PTHR38698">
    <property type="entry name" value="EXPRESSED PROTEIN"/>
    <property type="match status" value="1"/>
</dbReference>
<protein>
    <submittedName>
        <fullName evidence="2">Uncharacterized protein</fullName>
    </submittedName>
</protein>
<feature type="region of interest" description="Disordered" evidence="1">
    <location>
        <begin position="1"/>
        <end position="31"/>
    </location>
</feature>
<dbReference type="RefSeq" id="XP_022458768.1">
    <property type="nucleotide sequence ID" value="XM_022603022.1"/>
</dbReference>
<dbReference type="Proteomes" id="UP000019384">
    <property type="component" value="Unassembled WGS sequence"/>
</dbReference>
<dbReference type="OrthoDB" id="5378975at2759"/>
<accession>W6MJP8</accession>
<reference evidence="2" key="1">
    <citation type="submission" date="2013-12" db="EMBL/GenBank/DDBJ databases">
        <authorList>
            <person name="Genoscope - CEA"/>
        </authorList>
    </citation>
    <scope>NUCLEOTIDE SEQUENCE</scope>
    <source>
        <strain evidence="2">CBS 1993</strain>
    </source>
</reference>
<dbReference type="EMBL" id="HG793127">
    <property type="protein sequence ID" value="CDK26769.1"/>
    <property type="molecule type" value="Genomic_DNA"/>
</dbReference>
<organism evidence="2 3">
    <name type="scientific">Kuraishia capsulata CBS 1993</name>
    <dbReference type="NCBI Taxonomy" id="1382522"/>
    <lineage>
        <taxon>Eukaryota</taxon>
        <taxon>Fungi</taxon>
        <taxon>Dikarya</taxon>
        <taxon>Ascomycota</taxon>
        <taxon>Saccharomycotina</taxon>
        <taxon>Pichiomycetes</taxon>
        <taxon>Pichiales</taxon>
        <taxon>Pichiaceae</taxon>
        <taxon>Kuraishia</taxon>
    </lineage>
</organism>
<evidence type="ECO:0000256" key="1">
    <source>
        <dbReference type="SAM" id="MobiDB-lite"/>
    </source>
</evidence>
<dbReference type="HOGENOM" id="CLU_1038677_0_0_1"/>
<dbReference type="InterPro" id="IPR031355">
    <property type="entry name" value="YBL010C/LAA2-like"/>
</dbReference>
<dbReference type="GeneID" id="34520156"/>
<keyword evidence="3" id="KW-1185">Reference proteome</keyword>
<evidence type="ECO:0000313" key="3">
    <source>
        <dbReference type="Proteomes" id="UP000019384"/>
    </source>
</evidence>
<feature type="compositionally biased region" description="Acidic residues" evidence="1">
    <location>
        <begin position="9"/>
        <end position="26"/>
    </location>
</feature>
<reference evidence="2" key="2">
    <citation type="submission" date="2014-02" db="EMBL/GenBank/DDBJ databases">
        <title>Complete DNA sequence of /Kuraishia capsulata/ illustrates novel genomic features among budding yeasts (/Saccharomycotina/).</title>
        <authorList>
            <person name="Morales L."/>
            <person name="Noel B."/>
            <person name="Porcel B."/>
            <person name="Marcet-Houben M."/>
            <person name="Hullo M-F."/>
            <person name="Sacerdot C."/>
            <person name="Tekaia F."/>
            <person name="Leh-Louis V."/>
            <person name="Despons L."/>
            <person name="Khanna V."/>
            <person name="Aury J-M."/>
            <person name="Barbe V."/>
            <person name="Couloux A."/>
            <person name="Labadie K."/>
            <person name="Pelletier E."/>
            <person name="Souciet J-L."/>
            <person name="Boekhout T."/>
            <person name="Gabaldon T."/>
            <person name="Wincker P."/>
            <person name="Dujon B."/>
        </authorList>
    </citation>
    <scope>NUCLEOTIDE SEQUENCE</scope>
    <source>
        <strain evidence="2">CBS 1993</strain>
    </source>
</reference>
<proteinExistence type="predicted"/>
<dbReference type="Pfam" id="PF17104">
    <property type="entry name" value="YBL010C_LAA2"/>
    <property type="match status" value="1"/>
</dbReference>
<sequence>MLNTSNSESDSDSSFDEFVEEQEQQQEVEPLNFEAPEVRITPPSNQRIDLVMSEIFNESRTDFDSKAKSVIGDRCRTLLDRLVQHPKLIKPNWRKSLVRRQLFLELGIPIDLDEILNPSTERTITNIYGESELSSGKFDRVHSMLKDLDLSVTMESGLKLEERTYQAVDETEMNLQTRFFFEESHITEADLSAKIESMKSHKSQLLILCKEWMNRRESVKSDNAIFESYIENMVANTQRFRRLKATKK</sequence>
<gene>
    <name evidence="2" type="ORF">KUCA_T00002743001</name>
</gene>
<dbReference type="AlphaFoldDB" id="W6MJP8"/>
<dbReference type="STRING" id="1382522.W6MJP8"/>